<proteinExistence type="inferred from homology"/>
<name>A0A1V6NKJ1_PENPO</name>
<dbReference type="InterPro" id="IPR011583">
    <property type="entry name" value="Chitinase_II/V-like_cat"/>
</dbReference>
<evidence type="ECO:0000259" key="17">
    <source>
        <dbReference type="PROSITE" id="PS51910"/>
    </source>
</evidence>
<dbReference type="SUPFAM" id="SSF54556">
    <property type="entry name" value="Chitinase insertion domain"/>
    <property type="match status" value="1"/>
</dbReference>
<dbReference type="SMART" id="SM00257">
    <property type="entry name" value="LysM"/>
    <property type="match status" value="3"/>
</dbReference>
<evidence type="ECO:0000256" key="2">
    <source>
        <dbReference type="ARBA" id="ARBA00008682"/>
    </source>
</evidence>
<dbReference type="Pfam" id="PF14856">
    <property type="entry name" value="Hce2"/>
    <property type="match status" value="1"/>
</dbReference>
<dbReference type="SUPFAM" id="SSF57016">
    <property type="entry name" value="Plant lectins/antimicrobial peptides"/>
    <property type="match status" value="1"/>
</dbReference>
<dbReference type="STRING" id="60169.A0A1V6NKJ1"/>
<keyword evidence="11" id="KW-1015">Disulfide bond</keyword>
<keyword evidence="10" id="KW-0624">Polysaccharide degradation</keyword>
<feature type="signal peptide" evidence="14">
    <location>
        <begin position="1"/>
        <end position="21"/>
    </location>
</feature>
<dbReference type="PROSITE" id="PS51782">
    <property type="entry name" value="LYSM"/>
    <property type="match status" value="2"/>
</dbReference>
<evidence type="ECO:0000256" key="9">
    <source>
        <dbReference type="ARBA" id="ARBA00023295"/>
    </source>
</evidence>
<dbReference type="CDD" id="cd02878">
    <property type="entry name" value="GH18_zymocin_alpha"/>
    <property type="match status" value="1"/>
</dbReference>
<dbReference type="PROSITE" id="PS50941">
    <property type="entry name" value="CHIT_BIND_I_2"/>
    <property type="match status" value="1"/>
</dbReference>
<dbReference type="CDD" id="cd00035">
    <property type="entry name" value="ChtBD1"/>
    <property type="match status" value="1"/>
</dbReference>
<dbReference type="PROSITE" id="PS01095">
    <property type="entry name" value="GH18_1"/>
    <property type="match status" value="1"/>
</dbReference>
<keyword evidence="6" id="KW-0146">Chitin degradation</keyword>
<dbReference type="InterPro" id="IPR053214">
    <property type="entry name" value="LysM12-like"/>
</dbReference>
<dbReference type="InterPro" id="IPR029070">
    <property type="entry name" value="Chitinase_insertion_sf"/>
</dbReference>
<dbReference type="EC" id="3.2.1.14" evidence="3"/>
<dbReference type="InterPro" id="IPR036861">
    <property type="entry name" value="Endochitinase-like_sf"/>
</dbReference>
<dbReference type="Gene3D" id="3.10.350.10">
    <property type="entry name" value="LysM domain"/>
    <property type="match status" value="3"/>
</dbReference>
<feature type="domain" description="Chitin-binding type-1" evidence="15">
    <location>
        <begin position="497"/>
        <end position="565"/>
    </location>
</feature>
<dbReference type="Proteomes" id="UP000191408">
    <property type="component" value="Unassembled WGS sequence"/>
</dbReference>
<keyword evidence="9 12" id="KW-0326">Glycosidase</keyword>
<feature type="disulfide bond" evidence="11">
    <location>
        <begin position="522"/>
        <end position="534"/>
    </location>
</feature>
<feature type="chain" id="PRO_5012099224" description="chitinase" evidence="14">
    <location>
        <begin position="22"/>
        <end position="1571"/>
    </location>
</feature>
<evidence type="ECO:0000259" key="15">
    <source>
        <dbReference type="PROSITE" id="PS50941"/>
    </source>
</evidence>
<comment type="similarity">
    <text evidence="2">Belongs to the glycosyl hydrolase 18 family. Chitinase class V subfamily.</text>
</comment>
<feature type="disulfide bond" evidence="11">
    <location>
        <begin position="559"/>
        <end position="563"/>
    </location>
</feature>
<evidence type="ECO:0000256" key="1">
    <source>
        <dbReference type="ARBA" id="ARBA00000822"/>
    </source>
</evidence>
<comment type="caution">
    <text evidence="11">Lacks conserved residue(s) required for the propagation of feature annotation.</text>
</comment>
<dbReference type="GO" id="GO:0008843">
    <property type="term" value="F:endochitinase activity"/>
    <property type="evidence" value="ECO:0007669"/>
    <property type="project" value="UniProtKB-EC"/>
</dbReference>
<evidence type="ECO:0000256" key="10">
    <source>
        <dbReference type="ARBA" id="ARBA00023326"/>
    </source>
</evidence>
<feature type="region of interest" description="Disordered" evidence="13">
    <location>
        <begin position="1238"/>
        <end position="1264"/>
    </location>
</feature>
<dbReference type="Gene3D" id="3.10.50.10">
    <property type="match status" value="1"/>
</dbReference>
<evidence type="ECO:0000256" key="5">
    <source>
        <dbReference type="ARBA" id="ARBA00022801"/>
    </source>
</evidence>
<evidence type="ECO:0000256" key="7">
    <source>
        <dbReference type="ARBA" id="ARBA00023026"/>
    </source>
</evidence>
<dbReference type="CDD" id="cd00118">
    <property type="entry name" value="LysM"/>
    <property type="match status" value="2"/>
</dbReference>
<dbReference type="EMBL" id="MDYM01000006">
    <property type="protein sequence ID" value="OQD65233.1"/>
    <property type="molecule type" value="Genomic_DNA"/>
</dbReference>
<feature type="domain" description="LysM" evidence="16">
    <location>
        <begin position="372"/>
        <end position="417"/>
    </location>
</feature>
<protein>
    <recommendedName>
        <fullName evidence="3">chitinase</fullName>
        <ecNumber evidence="3">3.2.1.14</ecNumber>
    </recommendedName>
</protein>
<reference evidence="19" key="1">
    <citation type="journal article" date="2017" name="Nat. Microbiol.">
        <title>Global analysis of biosynthetic gene clusters reveals vast potential of secondary metabolite production in Penicillium species.</title>
        <authorList>
            <person name="Nielsen J.C."/>
            <person name="Grijseels S."/>
            <person name="Prigent S."/>
            <person name="Ji B."/>
            <person name="Dainat J."/>
            <person name="Nielsen K.F."/>
            <person name="Frisvad J.C."/>
            <person name="Workman M."/>
            <person name="Nielsen J."/>
        </authorList>
    </citation>
    <scope>NUCLEOTIDE SEQUENCE [LARGE SCALE GENOMIC DNA]</scope>
    <source>
        <strain evidence="19">IBT 4502</strain>
    </source>
</reference>
<feature type="compositionally biased region" description="Polar residues" evidence="13">
    <location>
        <begin position="267"/>
        <end position="283"/>
    </location>
</feature>
<dbReference type="GO" id="GO:0000272">
    <property type="term" value="P:polysaccharide catabolic process"/>
    <property type="evidence" value="ECO:0007669"/>
    <property type="project" value="UniProtKB-KW"/>
</dbReference>
<comment type="caution">
    <text evidence="18">The sequence shown here is derived from an EMBL/GenBank/DDBJ whole genome shotgun (WGS) entry which is preliminary data.</text>
</comment>
<dbReference type="InterPro" id="IPR018392">
    <property type="entry name" value="LysM"/>
</dbReference>
<keyword evidence="14" id="KW-0732">Signal</keyword>
<dbReference type="Pfam" id="PF00704">
    <property type="entry name" value="Glyco_hydro_18"/>
    <property type="match status" value="1"/>
</dbReference>
<dbReference type="InterPro" id="IPR029226">
    <property type="entry name" value="Ecp2-like"/>
</dbReference>
<dbReference type="Gene3D" id="3.30.60.10">
    <property type="entry name" value="Endochitinase-like"/>
    <property type="match status" value="1"/>
</dbReference>
<accession>A0A1V6NKJ1</accession>
<dbReference type="PANTHER" id="PTHR47700:SF1">
    <property type="entry name" value="CHITINASE"/>
    <property type="match status" value="1"/>
</dbReference>
<dbReference type="OrthoDB" id="73875at2759"/>
<dbReference type="Pfam" id="PF01476">
    <property type="entry name" value="LysM"/>
    <property type="match status" value="2"/>
</dbReference>
<keyword evidence="19" id="KW-1185">Reference proteome</keyword>
<comment type="catalytic activity">
    <reaction evidence="1">
        <text>Random endo-hydrolysis of N-acetyl-beta-D-glucosaminide (1-&gt;4)-beta-linkages in chitin and chitodextrins.</text>
        <dbReference type="EC" id="3.2.1.14"/>
    </reaction>
</comment>
<dbReference type="Pfam" id="PF00187">
    <property type="entry name" value="Chitin_bind_1"/>
    <property type="match status" value="1"/>
</dbReference>
<dbReference type="GO" id="GO:0008061">
    <property type="term" value="F:chitin binding"/>
    <property type="evidence" value="ECO:0007669"/>
    <property type="project" value="UniProtKB-UniRule"/>
</dbReference>
<evidence type="ECO:0000256" key="12">
    <source>
        <dbReference type="RuleBase" id="RU000489"/>
    </source>
</evidence>
<feature type="region of interest" description="Disordered" evidence="13">
    <location>
        <begin position="267"/>
        <end position="290"/>
    </location>
</feature>
<keyword evidence="7" id="KW-0843">Virulence</keyword>
<dbReference type="PANTHER" id="PTHR47700">
    <property type="entry name" value="V CHITINASE, PUTATIVE (AFU_ORTHOLOGUE AFUA_6G13720)-RELATED"/>
    <property type="match status" value="1"/>
</dbReference>
<feature type="disulfide bond" evidence="11">
    <location>
        <begin position="527"/>
        <end position="541"/>
    </location>
</feature>
<evidence type="ECO:0000256" key="3">
    <source>
        <dbReference type="ARBA" id="ARBA00012729"/>
    </source>
</evidence>
<evidence type="ECO:0000256" key="14">
    <source>
        <dbReference type="SAM" id="SignalP"/>
    </source>
</evidence>
<dbReference type="SUPFAM" id="SSF51445">
    <property type="entry name" value="(Trans)glycosidases"/>
    <property type="match status" value="1"/>
</dbReference>
<dbReference type="InterPro" id="IPR001579">
    <property type="entry name" value="Glyco_hydro_18_chit_AS"/>
</dbReference>
<feature type="compositionally biased region" description="Basic and acidic residues" evidence="13">
    <location>
        <begin position="1254"/>
        <end position="1264"/>
    </location>
</feature>
<evidence type="ECO:0000256" key="13">
    <source>
        <dbReference type="SAM" id="MobiDB-lite"/>
    </source>
</evidence>
<organism evidence="18 19">
    <name type="scientific">Penicillium polonicum</name>
    <dbReference type="NCBI Taxonomy" id="60169"/>
    <lineage>
        <taxon>Eukaryota</taxon>
        <taxon>Fungi</taxon>
        <taxon>Dikarya</taxon>
        <taxon>Ascomycota</taxon>
        <taxon>Pezizomycotina</taxon>
        <taxon>Eurotiomycetes</taxon>
        <taxon>Eurotiomycetidae</taxon>
        <taxon>Eurotiales</taxon>
        <taxon>Aspergillaceae</taxon>
        <taxon>Penicillium</taxon>
    </lineage>
</organism>
<dbReference type="InterPro" id="IPR001002">
    <property type="entry name" value="Chitin-bd_1"/>
</dbReference>
<keyword evidence="5 12" id="KW-0378">Hydrolase</keyword>
<dbReference type="PROSITE" id="PS51910">
    <property type="entry name" value="GH18_2"/>
    <property type="match status" value="1"/>
</dbReference>
<evidence type="ECO:0000256" key="8">
    <source>
        <dbReference type="ARBA" id="ARBA00023277"/>
    </source>
</evidence>
<dbReference type="InterPro" id="IPR036779">
    <property type="entry name" value="LysM_dom_sf"/>
</dbReference>
<dbReference type="GO" id="GO:0006032">
    <property type="term" value="P:chitin catabolic process"/>
    <property type="evidence" value="ECO:0007669"/>
    <property type="project" value="UniProtKB-KW"/>
</dbReference>
<evidence type="ECO:0000313" key="18">
    <source>
        <dbReference type="EMBL" id="OQD65233.1"/>
    </source>
</evidence>
<dbReference type="InterPro" id="IPR017853">
    <property type="entry name" value="GH"/>
</dbReference>
<evidence type="ECO:0000259" key="16">
    <source>
        <dbReference type="PROSITE" id="PS51782"/>
    </source>
</evidence>
<dbReference type="SMART" id="SM00636">
    <property type="entry name" value="Glyco_18"/>
    <property type="match status" value="1"/>
</dbReference>
<feature type="domain" description="LysM" evidence="16">
    <location>
        <begin position="308"/>
        <end position="353"/>
    </location>
</feature>
<dbReference type="SUPFAM" id="SSF54106">
    <property type="entry name" value="LysM domain"/>
    <property type="match status" value="2"/>
</dbReference>
<sequence length="1571" mass="172072">MAPLWNGMAAGILLSAAVVYGQGNSRLGASPSYQGFNNICPERCIVTGPNPSNWSTYHNMKQLERCDLPLFYGFNLYDDVDDTDTYHRILACTAYGHDWREVSQANLRLSSPVKEHKVNYEIGWSSYSEGTESEYRTLIRQMRDYITRGHITPSKTAMLYSRFGATSAGIYIGNSLQSKDISDVALESLIEDSHDFDGRRDSLAMQLCGPHYDSQHVFGFLALSNGTFRAIQSAFESWSNAECLDFEQSTNFTASAQFTSPMLSSIKPSSIKPGNTTTSSMKASGSPLPAKTSAQQERDLLFSRAECKTEEVQDGDSCAAIASRCGISGADFIKYNPAKGFCSKLTPGQHVCCSSGTVQQNRNLLSSRGECKTEKVHDGDSCAAIATRCGISGADFTKYNSAKGFCSKLKPGQHVCCSSGTLPDFRPKPNKDGSCATTTVGDGESCSTIGAANGLTEKDIDGFNQKTWGWTGCKNIFRDSVICVSKGSPPMPAEVSDAKCGPQVPGTKPPKDMSKLADLNPCPLNACCNTFGHCGTTAEFCTDTNTGAPGTAKVGTNGCISHCGMKIVKGNAPSEFRSIGYYEGYQFKRDCLYQDATQVDHSKYTHLHFGFADISSDFEISINDKATNYQFFNFKHISGPKRIVSFGGWDFSTQASTYHILREGTNAANRKKLATNIAKFVNDNNLDGVDIDWEYPSAPDIPGTPPGDKSEGANYLAFLVVLKNLLKDKSVSIAAPGSYWYLKGFPIAKISKVVDYIVFMTYDLHGQWDAGNPNAQPGCDDGSCLRSHVNMTETRESLSLITKAGVDSGKVVVGVSSYGRSFRMADADCDGPLCKFTGGRLDSKADKAECTDTAGYISNAEINQLLKHNSSRVNKHYVDAHSNSNIMVYDDTNWVAYMSPEIRAQRAKMYESLGLGGTVNWATDLEQFNDAPEGFDGWPGMILQAKSGTITPRGAGNRRGNWTKIGCDNEYYREIPYWSPMTRWEKLGADDAWSDIIADWKAYRANSDKDKDISHQFSSQILYFLGNSDGAKCHSIQEDSNCVQTRSCSEFGLETNDKTGAAAVLIWNSIVRIHQMYAEFRSALVANAALVIDNTLPDLENTFAPVPPKKDDSWLNAILGLVALGVPTVGGKFFDDVLAEIPAMAAKSDASKDHHKSALNAILTSPVTLAINLKGEADEDDWTPEKQAEFSKYMGQSLKAWEYIFKTDLNDLFDGSDKSIERLTTMIADGRLLDGVPEDIPYPDKTKTKRKDKKDKEIEATEAQRKSVEDGFLTTFWAYSIPAVWQASGHHPFIIDTGRSCDDKDGDKYTKDLKSACYEKRLYQLADPDGKSHPCSTECGIPGGCKCPDSAFSSPHGVEELDGKAWNKLKVEDIIIGSVKTYKQNGNENGGGKANPKNSGTFDALKKLDITTPGFMRLPVCSETLARKSWENADKTDATRKKEGFPCNNDNGKSYCTTSKTTYVEETTSGSPLIDDCLVIVKNIQGTTGSWIKPIERQYGILNYGTCTFGIEGKGRKGNVDEYVGAQDVVDIIRYTSKHWGHGTGKMQGKGVMQCNGNIKQQEVHWAIYKK</sequence>
<evidence type="ECO:0000256" key="4">
    <source>
        <dbReference type="ARBA" id="ARBA00022669"/>
    </source>
</evidence>
<evidence type="ECO:0000256" key="6">
    <source>
        <dbReference type="ARBA" id="ARBA00023024"/>
    </source>
</evidence>
<feature type="domain" description="GH18" evidence="17">
    <location>
        <begin position="576"/>
        <end position="948"/>
    </location>
</feature>
<dbReference type="Gene3D" id="3.20.20.80">
    <property type="entry name" value="Glycosidases"/>
    <property type="match status" value="1"/>
</dbReference>
<keyword evidence="4 11" id="KW-0147">Chitin-binding</keyword>
<gene>
    <name evidence="18" type="ORF">PENPOL_c006G04088</name>
</gene>
<dbReference type="InterPro" id="IPR001223">
    <property type="entry name" value="Glyco_hydro18_cat"/>
</dbReference>
<dbReference type="SMART" id="SM00270">
    <property type="entry name" value="ChtBD1"/>
    <property type="match status" value="1"/>
</dbReference>
<evidence type="ECO:0000313" key="19">
    <source>
        <dbReference type="Proteomes" id="UP000191408"/>
    </source>
</evidence>
<evidence type="ECO:0000256" key="11">
    <source>
        <dbReference type="PROSITE-ProRule" id="PRU00261"/>
    </source>
</evidence>
<keyword evidence="8" id="KW-0119">Carbohydrate metabolism</keyword>